<reference evidence="2 3" key="1">
    <citation type="submission" date="2013-04" db="EMBL/GenBank/DDBJ databases">
        <title>The Genome Sequence of Propionimicrobium lymphophilum ACS-093-V-SCH5.</title>
        <authorList>
            <consortium name="The Broad Institute Genomics Platform"/>
            <person name="Earl A."/>
            <person name="Ward D."/>
            <person name="Feldgarden M."/>
            <person name="Gevers D."/>
            <person name="Saerens B."/>
            <person name="Vaneechoutte M."/>
            <person name="Walker B."/>
            <person name="Young S."/>
            <person name="Zeng Q."/>
            <person name="Gargeya S."/>
            <person name="Fitzgerald M."/>
            <person name="Haas B."/>
            <person name="Abouelleil A."/>
            <person name="Allen A.W."/>
            <person name="Alvarado L."/>
            <person name="Arachchi H.M."/>
            <person name="Berlin A.M."/>
            <person name="Chapman S.B."/>
            <person name="Gainer-Dewar J."/>
            <person name="Goldberg J."/>
            <person name="Griggs A."/>
            <person name="Gujja S."/>
            <person name="Hansen M."/>
            <person name="Howarth C."/>
            <person name="Imamovic A."/>
            <person name="Ireland A."/>
            <person name="Larimer J."/>
            <person name="McCowan C."/>
            <person name="Murphy C."/>
            <person name="Pearson M."/>
            <person name="Poon T.W."/>
            <person name="Priest M."/>
            <person name="Roberts A."/>
            <person name="Saif S."/>
            <person name="Shea T."/>
            <person name="Sisk P."/>
            <person name="Sykes S."/>
            <person name="Wortman J."/>
            <person name="Nusbaum C."/>
            <person name="Birren B."/>
        </authorList>
    </citation>
    <scope>NUCLEOTIDE SEQUENCE [LARGE SCALE GENOMIC DNA]</scope>
    <source>
        <strain evidence="2 3">ACS-093-V-SCH5</strain>
    </source>
</reference>
<dbReference type="PROSITE" id="PS51186">
    <property type="entry name" value="GNAT"/>
    <property type="match status" value="1"/>
</dbReference>
<organism evidence="2 3">
    <name type="scientific">Propionimicrobium lymphophilum ACS-093-V-SCH5</name>
    <dbReference type="NCBI Taxonomy" id="883161"/>
    <lineage>
        <taxon>Bacteria</taxon>
        <taxon>Bacillati</taxon>
        <taxon>Actinomycetota</taxon>
        <taxon>Actinomycetes</taxon>
        <taxon>Propionibacteriales</taxon>
        <taxon>Propionibacteriaceae</taxon>
        <taxon>Propionimicrobium</taxon>
    </lineage>
</organism>
<dbReference type="InterPro" id="IPR016794">
    <property type="entry name" value="UCP21603_acetyltransf"/>
</dbReference>
<proteinExistence type="predicted"/>
<dbReference type="HOGENOM" id="CLU_086566_0_0_11"/>
<dbReference type="RefSeq" id="WP_016455809.1">
    <property type="nucleotide sequence ID" value="NZ_KE150269.1"/>
</dbReference>
<gene>
    <name evidence="2" type="ORF">HMPREF9306_00975</name>
</gene>
<dbReference type="PIRSF" id="PIRSF021603">
    <property type="entry name" value="UCP21603_acetyltransf"/>
    <property type="match status" value="1"/>
</dbReference>
<evidence type="ECO:0000313" key="2">
    <source>
        <dbReference type="EMBL" id="EPD33435.1"/>
    </source>
</evidence>
<name>S2W589_9ACTN</name>
<dbReference type="Gene3D" id="3.40.630.30">
    <property type="match status" value="1"/>
</dbReference>
<dbReference type="EMBL" id="AGZR01000005">
    <property type="protein sequence ID" value="EPD33435.1"/>
    <property type="molecule type" value="Genomic_DNA"/>
</dbReference>
<dbReference type="InterPro" id="IPR016181">
    <property type="entry name" value="Acyl_CoA_acyltransferase"/>
</dbReference>
<evidence type="ECO:0000313" key="3">
    <source>
        <dbReference type="Proteomes" id="UP000014417"/>
    </source>
</evidence>
<dbReference type="AlphaFoldDB" id="S2W589"/>
<dbReference type="SUPFAM" id="SSF55729">
    <property type="entry name" value="Acyl-CoA N-acyltransferases (Nat)"/>
    <property type="match status" value="1"/>
</dbReference>
<comment type="caution">
    <text evidence="2">The sequence shown here is derived from an EMBL/GenBank/DDBJ whole genome shotgun (WGS) entry which is preliminary data.</text>
</comment>
<dbReference type="InterPro" id="IPR025289">
    <property type="entry name" value="DUF4081"/>
</dbReference>
<dbReference type="Proteomes" id="UP000014417">
    <property type="component" value="Unassembled WGS sequence"/>
</dbReference>
<evidence type="ECO:0000259" key="1">
    <source>
        <dbReference type="PROSITE" id="PS51186"/>
    </source>
</evidence>
<feature type="domain" description="N-acetyltransferase" evidence="1">
    <location>
        <begin position="152"/>
        <end position="282"/>
    </location>
</feature>
<protein>
    <recommendedName>
        <fullName evidence="1">N-acetyltransferase domain-containing protein</fullName>
    </recommendedName>
</protein>
<dbReference type="OrthoDB" id="5241264at2"/>
<dbReference type="GO" id="GO:0016747">
    <property type="term" value="F:acyltransferase activity, transferring groups other than amino-acyl groups"/>
    <property type="evidence" value="ECO:0007669"/>
    <property type="project" value="InterPro"/>
</dbReference>
<keyword evidence="3" id="KW-1185">Reference proteome</keyword>
<dbReference type="STRING" id="883161.HMPREF9306_00975"/>
<sequence length="282" mass="31648">MPDGLHRLRRRDIGELVELLEKKPIENLFLLSRLVDGGFNIDRLGCCLYGYWSNGRLIDVCHDGVNIVLASVNDELTDEAVGGFVRRVGPIRKASAIMGSSTNVEKFFCTLASAWPRAWARPREIRARQPLLAIGNTSLVAADERVCRIGPENYRPYFEAAVKMYTEELGISPLDEFNSYQSYISRLIRQGRSFGACEDGEVWFKTDIGCSYKSFCQIQGVWVAPELRGRGLGVGALAKVIELCALDYDVVSLYVNDYNTSARRLYEKVGFQEFGCLGTILY</sequence>
<dbReference type="InterPro" id="IPR000182">
    <property type="entry name" value="GNAT_dom"/>
</dbReference>
<dbReference type="Pfam" id="PF13312">
    <property type="entry name" value="DUF4081"/>
    <property type="match status" value="1"/>
</dbReference>
<dbReference type="Pfam" id="PF00583">
    <property type="entry name" value="Acetyltransf_1"/>
    <property type="match status" value="1"/>
</dbReference>
<accession>S2W589</accession>